<proteinExistence type="predicted"/>
<evidence type="ECO:0000313" key="2">
    <source>
        <dbReference type="EMBL" id="QCD83451.1"/>
    </source>
</evidence>
<name>A0A4D6L4L2_VIGUN</name>
<accession>A0A4D6L4L2</accession>
<sequence>MGTETSAPGGEASPIKRDLQRGCFQRRYAPGDMSPARQSGSGSVWRYASPAR</sequence>
<feature type="region of interest" description="Disordered" evidence="1">
    <location>
        <begin position="1"/>
        <end position="52"/>
    </location>
</feature>
<evidence type="ECO:0000313" key="3">
    <source>
        <dbReference type="Proteomes" id="UP000501690"/>
    </source>
</evidence>
<keyword evidence="3" id="KW-1185">Reference proteome</keyword>
<dbReference type="Proteomes" id="UP000501690">
    <property type="component" value="Linkage Group LG2"/>
</dbReference>
<organism evidence="2 3">
    <name type="scientific">Vigna unguiculata</name>
    <name type="common">Cowpea</name>
    <dbReference type="NCBI Taxonomy" id="3917"/>
    <lineage>
        <taxon>Eukaryota</taxon>
        <taxon>Viridiplantae</taxon>
        <taxon>Streptophyta</taxon>
        <taxon>Embryophyta</taxon>
        <taxon>Tracheophyta</taxon>
        <taxon>Spermatophyta</taxon>
        <taxon>Magnoliopsida</taxon>
        <taxon>eudicotyledons</taxon>
        <taxon>Gunneridae</taxon>
        <taxon>Pentapetalae</taxon>
        <taxon>rosids</taxon>
        <taxon>fabids</taxon>
        <taxon>Fabales</taxon>
        <taxon>Fabaceae</taxon>
        <taxon>Papilionoideae</taxon>
        <taxon>50 kb inversion clade</taxon>
        <taxon>NPAAA clade</taxon>
        <taxon>indigoferoid/millettioid clade</taxon>
        <taxon>Phaseoleae</taxon>
        <taxon>Vigna</taxon>
    </lineage>
</organism>
<reference evidence="2 3" key="1">
    <citation type="submission" date="2019-04" db="EMBL/GenBank/DDBJ databases">
        <title>An improved genome assembly and genetic linkage map for asparagus bean, Vigna unguiculata ssp. sesquipedialis.</title>
        <authorList>
            <person name="Xia Q."/>
            <person name="Zhang R."/>
            <person name="Dong Y."/>
        </authorList>
    </citation>
    <scope>NUCLEOTIDE SEQUENCE [LARGE SCALE GENOMIC DNA]</scope>
    <source>
        <tissue evidence="2">Leaf</tissue>
    </source>
</reference>
<dbReference type="EMBL" id="CP039346">
    <property type="protein sequence ID" value="QCD83451.1"/>
    <property type="molecule type" value="Genomic_DNA"/>
</dbReference>
<evidence type="ECO:0000256" key="1">
    <source>
        <dbReference type="SAM" id="MobiDB-lite"/>
    </source>
</evidence>
<dbReference type="AlphaFoldDB" id="A0A4D6L4L2"/>
<protein>
    <submittedName>
        <fullName evidence="2">Uncharacterized protein</fullName>
    </submittedName>
</protein>
<gene>
    <name evidence="2" type="ORF">DEO72_LG2g3795</name>
</gene>